<dbReference type="HOGENOM" id="CLU_2519689_0_0_2"/>
<protein>
    <submittedName>
        <fullName evidence="1">Uncharacterized protein</fullName>
    </submittedName>
</protein>
<accession>U1P9W5</accession>
<gene>
    <name evidence="1" type="ORF">J07HQW1_00356</name>
</gene>
<name>U1P9W5_9EURY</name>
<proteinExistence type="predicted"/>
<organism evidence="1 2">
    <name type="scientific">Haloquadratum walsbyi J07HQW1</name>
    <dbReference type="NCBI Taxonomy" id="1238424"/>
    <lineage>
        <taxon>Archaea</taxon>
        <taxon>Methanobacteriati</taxon>
        <taxon>Methanobacteriota</taxon>
        <taxon>Stenosarchaea group</taxon>
        <taxon>Halobacteria</taxon>
        <taxon>Halobacteriales</taxon>
        <taxon>Haloferacaceae</taxon>
        <taxon>Haloquadratum</taxon>
    </lineage>
</organism>
<reference evidence="1 2" key="1">
    <citation type="journal article" date="2013" name="PLoS ONE">
        <title>Assembly-driven community genomics of a hypersaline microbial ecosystem.</title>
        <authorList>
            <person name="Podell S."/>
            <person name="Ugalde J.A."/>
            <person name="Narasingarao P."/>
            <person name="Banfield J.F."/>
            <person name="Heidelberg K.B."/>
            <person name="Allen E.E."/>
        </authorList>
    </citation>
    <scope>NUCLEOTIDE SEQUENCE [LARGE SCALE GENOMIC DNA]</scope>
    <source>
        <strain evidence="2">J07HQW1</strain>
    </source>
</reference>
<dbReference type="AlphaFoldDB" id="U1P9W5"/>
<evidence type="ECO:0000313" key="2">
    <source>
        <dbReference type="Proteomes" id="UP000030649"/>
    </source>
</evidence>
<dbReference type="Proteomes" id="UP000030649">
    <property type="component" value="Unassembled WGS sequence"/>
</dbReference>
<dbReference type="EMBL" id="KE356560">
    <property type="protein sequence ID" value="ERG90337.1"/>
    <property type="molecule type" value="Genomic_DNA"/>
</dbReference>
<sequence length="84" mass="8998">METVFGLFISSGSFDAADGQHVVETGIPTLKKLTTVANETGWLTEENGTVDSSYTVNHNFNRTVRLYPVRAGVVVQHGCGVGGR</sequence>
<evidence type="ECO:0000313" key="1">
    <source>
        <dbReference type="EMBL" id="ERG90337.1"/>
    </source>
</evidence>